<dbReference type="AlphaFoldDB" id="A0A8X7N9L0"/>
<evidence type="ECO:0000313" key="4">
    <source>
        <dbReference type="Proteomes" id="UP000078113"/>
    </source>
</evidence>
<dbReference type="Proteomes" id="UP000078113">
    <property type="component" value="Unassembled WGS sequence"/>
</dbReference>
<evidence type="ECO:0000313" key="3">
    <source>
        <dbReference type="EMBL" id="KAE8269722.1"/>
    </source>
</evidence>
<evidence type="ECO:0000256" key="1">
    <source>
        <dbReference type="ARBA" id="ARBA00022884"/>
    </source>
</evidence>
<proteinExistence type="predicted"/>
<dbReference type="PANTHER" id="PTHR46791:SF5">
    <property type="entry name" value="CLR5 DOMAIN-CONTAINING PROTEIN-RELATED"/>
    <property type="match status" value="1"/>
</dbReference>
<dbReference type="InterPro" id="IPR012337">
    <property type="entry name" value="RNaseH-like_sf"/>
</dbReference>
<dbReference type="SUPFAM" id="SSF53098">
    <property type="entry name" value="Ribonuclease H-like"/>
    <property type="match status" value="1"/>
</dbReference>
<dbReference type="InterPro" id="IPR036397">
    <property type="entry name" value="RNaseH_sf"/>
</dbReference>
<gene>
    <name evidence="3" type="ORF">A4X09_0g2623</name>
</gene>
<evidence type="ECO:0000259" key="2">
    <source>
        <dbReference type="PROSITE" id="PS50994"/>
    </source>
</evidence>
<dbReference type="GO" id="GO:0003723">
    <property type="term" value="F:RNA binding"/>
    <property type="evidence" value="ECO:0007669"/>
    <property type="project" value="UniProtKB-KW"/>
</dbReference>
<keyword evidence="1" id="KW-0694">RNA-binding</keyword>
<dbReference type="InterPro" id="IPR001584">
    <property type="entry name" value="Integrase_cat-core"/>
</dbReference>
<dbReference type="PANTHER" id="PTHR46791">
    <property type="entry name" value="EXPRESSED PROTEIN"/>
    <property type="match status" value="1"/>
</dbReference>
<name>A0A8X7N9L0_9BASI</name>
<dbReference type="Gene3D" id="3.30.420.10">
    <property type="entry name" value="Ribonuclease H-like superfamily/Ribonuclease H"/>
    <property type="match status" value="1"/>
</dbReference>
<dbReference type="InterPro" id="IPR058913">
    <property type="entry name" value="Integrase_dom_put"/>
</dbReference>
<keyword evidence="4" id="KW-1185">Reference proteome</keyword>
<dbReference type="Pfam" id="PF24764">
    <property type="entry name" value="rva_4"/>
    <property type="match status" value="1"/>
</dbReference>
<accession>A0A8X7N9L0</accession>
<comment type="caution">
    <text evidence="3">The sequence shown here is derived from an EMBL/GenBank/DDBJ whole genome shotgun (WGS) entry which is preliminary data.</text>
</comment>
<reference evidence="3" key="1">
    <citation type="submission" date="2016-04" db="EMBL/GenBank/DDBJ databases">
        <authorList>
            <person name="Nguyen H.D."/>
            <person name="Samba Siva P."/>
            <person name="Cullis J."/>
            <person name="Levesque C.A."/>
            <person name="Hambleton S."/>
        </authorList>
    </citation>
    <scope>NUCLEOTIDE SEQUENCE</scope>
    <source>
        <strain evidence="3">DAOMC 236422</strain>
    </source>
</reference>
<reference evidence="3" key="2">
    <citation type="journal article" date="2019" name="IMA Fungus">
        <title>Genome sequencing and comparison of five Tilletia species to identify candidate genes for the detection of regulated species infecting wheat.</title>
        <authorList>
            <person name="Nguyen H.D.T."/>
            <person name="Sultana T."/>
            <person name="Kesanakurti P."/>
            <person name="Hambleton S."/>
        </authorList>
    </citation>
    <scope>NUCLEOTIDE SEQUENCE</scope>
    <source>
        <strain evidence="3">DAOMC 236422</strain>
    </source>
</reference>
<protein>
    <recommendedName>
        <fullName evidence="2">Integrase catalytic domain-containing protein</fullName>
    </recommendedName>
</protein>
<organism evidence="3 4">
    <name type="scientific">Tilletia walkeri</name>
    <dbReference type="NCBI Taxonomy" id="117179"/>
    <lineage>
        <taxon>Eukaryota</taxon>
        <taxon>Fungi</taxon>
        <taxon>Dikarya</taxon>
        <taxon>Basidiomycota</taxon>
        <taxon>Ustilaginomycotina</taxon>
        <taxon>Exobasidiomycetes</taxon>
        <taxon>Tilletiales</taxon>
        <taxon>Tilletiaceae</taxon>
        <taxon>Tilletia</taxon>
    </lineage>
</organism>
<dbReference type="GO" id="GO:0005634">
    <property type="term" value="C:nucleus"/>
    <property type="evidence" value="ECO:0007669"/>
    <property type="project" value="UniProtKB-ARBA"/>
</dbReference>
<feature type="domain" description="Integrase catalytic" evidence="2">
    <location>
        <begin position="168"/>
        <end position="353"/>
    </location>
</feature>
<dbReference type="PROSITE" id="PS50994">
    <property type="entry name" value="INTEGRASE"/>
    <property type="match status" value="1"/>
</dbReference>
<dbReference type="GO" id="GO:0015074">
    <property type="term" value="P:DNA integration"/>
    <property type="evidence" value="ECO:0007669"/>
    <property type="project" value="InterPro"/>
</dbReference>
<dbReference type="EMBL" id="LWDG02000081">
    <property type="protein sequence ID" value="KAE8269722.1"/>
    <property type="molecule type" value="Genomic_DNA"/>
</dbReference>
<sequence length="459" mass="52472">MQVRHFSPHLPPQQYDAAIRDLVAIRAEFESREQNMEQLPAQQTWFAGNRGAWTLSIDTDLLMELSELRFTDDDIGLLLGVSRSTIQRRRSELGISKMQSDAISHDQLCSIVLELRSKGAGNEGERAMIGAMRSLRLHVSRARLRLAVAATDPFRALAVRRDLLPRRVYSVPFVNSLWHLDGHHKLIRWRLVIHAAIDGKSRVVTFIRASSDNRAETVARSFLQGTTEWGWPSRVRADYGGENLRVKDLMELKRGLARGSFIQGASTHNQRIERLWVDLQRWTTDRYKALFQRMEQDEILDIDNPVEVWVLHFVFLPQLQLALQHFQAMWNSHPMSTQGLLNKSPKQMFVKGILEAKRCGWSILEGANEVVGEGAVLRDFSQYGTQEGEPRQQREDDPYIHIAALDQEVPPILLHPTIQEELRRRLPVIWPPPPDGGQSVYRKALFLVNTLLQSQGPGS</sequence>